<sequence length="391" mass="42321">MSGVSRPSHLSVRAPGDIRKISTSAGVESHPLFRGTHGGKREPHEPAPTPSECARSAGHWQEATSTIRVRGDTHPPHGQGEPADFPTRGYDQQAVQGRPHRRRCPMGVMKRFEQRLEGLVNGTFAKVFKSEVQPVEIAGALQRECDNNATIWNRERTVVPNDFIVELSTPDYERLSPYSGQLGDELSGLVRDYAKQQRYTFMGPIKVHLEKADDLDTGLYRVRSRTLASSSSQQGGQQAAPAPYAQPNRPGAPQAPGGYGYPPAAAPPMPAAPPPGARSGGPAGDWRAQPAPGPAPDAQVRRWIEINGTRHQISRPTLVMGRSTDADVRIDDPGVSRRHCEIRTGTPSTIQDLGSTNGIVVDGQHTTRATLRDGSRIVVGSTTIVYRQAEG</sequence>
<keyword evidence="1" id="KW-0597">Phosphoprotein</keyword>
<dbReference type="InterPro" id="IPR000253">
    <property type="entry name" value="FHA_dom"/>
</dbReference>
<dbReference type="KEGG" id="snk:CP967_17195"/>
<feature type="region of interest" description="Disordered" evidence="2">
    <location>
        <begin position="225"/>
        <end position="297"/>
    </location>
</feature>
<dbReference type="CDD" id="cd00060">
    <property type="entry name" value="FHA"/>
    <property type="match status" value="1"/>
</dbReference>
<evidence type="ECO:0000313" key="4">
    <source>
        <dbReference type="EMBL" id="QEU73498.1"/>
    </source>
</evidence>
<gene>
    <name evidence="4" type="ORF">CP967_17195</name>
</gene>
<dbReference type="OrthoDB" id="151099at2"/>
<dbReference type="InterPro" id="IPR050923">
    <property type="entry name" value="Cell_Proc_Reg/RNA_Proc"/>
</dbReference>
<protein>
    <submittedName>
        <fullName evidence="4">DUF2662 domain-containing protein</fullName>
    </submittedName>
</protein>
<dbReference type="Pfam" id="PF00498">
    <property type="entry name" value="FHA"/>
    <property type="match status" value="1"/>
</dbReference>
<dbReference type="InterPro" id="IPR008984">
    <property type="entry name" value="SMAD_FHA_dom_sf"/>
</dbReference>
<dbReference type="PANTHER" id="PTHR23308">
    <property type="entry name" value="NUCLEAR INHIBITOR OF PROTEIN PHOSPHATASE-1"/>
    <property type="match status" value="1"/>
</dbReference>
<accession>A0A5J6FAV1</accession>
<organism evidence="4 5">
    <name type="scientific">Streptomyces nitrosporeus</name>
    <dbReference type="NCBI Taxonomy" id="28894"/>
    <lineage>
        <taxon>Bacteria</taxon>
        <taxon>Bacillati</taxon>
        <taxon>Actinomycetota</taxon>
        <taxon>Actinomycetes</taxon>
        <taxon>Kitasatosporales</taxon>
        <taxon>Streptomycetaceae</taxon>
        <taxon>Streptomyces</taxon>
    </lineage>
</organism>
<feature type="compositionally biased region" description="Pro residues" evidence="2">
    <location>
        <begin position="264"/>
        <end position="276"/>
    </location>
</feature>
<dbReference type="SUPFAM" id="SSF49879">
    <property type="entry name" value="SMAD/FHA domain"/>
    <property type="match status" value="1"/>
</dbReference>
<feature type="region of interest" description="Disordered" evidence="2">
    <location>
        <begin position="1"/>
        <end position="100"/>
    </location>
</feature>
<dbReference type="Gene3D" id="2.60.200.20">
    <property type="match status" value="1"/>
</dbReference>
<proteinExistence type="predicted"/>
<dbReference type="InterPro" id="IPR042287">
    <property type="entry name" value="FhaA_N_sf"/>
</dbReference>
<name>A0A5J6FAV1_9ACTN</name>
<evidence type="ECO:0000259" key="3">
    <source>
        <dbReference type="PROSITE" id="PS50006"/>
    </source>
</evidence>
<reference evidence="4 5" key="1">
    <citation type="submission" date="2017-09" db="EMBL/GenBank/DDBJ databases">
        <authorList>
            <person name="Lee N."/>
            <person name="Cho B.-K."/>
        </authorList>
    </citation>
    <scope>NUCLEOTIDE SEQUENCE [LARGE SCALE GENOMIC DNA]</scope>
    <source>
        <strain evidence="4 5">ATCC 12769</strain>
    </source>
</reference>
<dbReference type="SMART" id="SM00240">
    <property type="entry name" value="FHA"/>
    <property type="match status" value="1"/>
</dbReference>
<feature type="domain" description="FHA" evidence="3">
    <location>
        <begin position="318"/>
        <end position="366"/>
    </location>
</feature>
<dbReference type="InterPro" id="IPR022128">
    <property type="entry name" value="FhaA_N"/>
</dbReference>
<dbReference type="Pfam" id="PF12401">
    <property type="entry name" value="FhaA_N"/>
    <property type="match status" value="1"/>
</dbReference>
<dbReference type="Proteomes" id="UP000326178">
    <property type="component" value="Chromosome"/>
</dbReference>
<dbReference type="Gene3D" id="3.30.2320.60">
    <property type="entry name" value="FhaA, phosphopeptide-binding domain (DUF3662)"/>
    <property type="match status" value="1"/>
</dbReference>
<dbReference type="EMBL" id="CP023702">
    <property type="protein sequence ID" value="QEU73498.1"/>
    <property type="molecule type" value="Genomic_DNA"/>
</dbReference>
<dbReference type="AlphaFoldDB" id="A0A5J6FAV1"/>
<keyword evidence="5" id="KW-1185">Reference proteome</keyword>
<feature type="compositionally biased region" description="Low complexity" evidence="2">
    <location>
        <begin position="228"/>
        <end position="256"/>
    </location>
</feature>
<evidence type="ECO:0000256" key="2">
    <source>
        <dbReference type="SAM" id="MobiDB-lite"/>
    </source>
</evidence>
<dbReference type="PROSITE" id="PS50006">
    <property type="entry name" value="FHA_DOMAIN"/>
    <property type="match status" value="1"/>
</dbReference>
<evidence type="ECO:0000256" key="1">
    <source>
        <dbReference type="ARBA" id="ARBA00022553"/>
    </source>
</evidence>
<evidence type="ECO:0000313" key="5">
    <source>
        <dbReference type="Proteomes" id="UP000326178"/>
    </source>
</evidence>